<evidence type="ECO:0000313" key="2">
    <source>
        <dbReference type="EMBL" id="NKQ24696.1"/>
    </source>
</evidence>
<name>A0ABX1IJW4_STRGB</name>
<sequence>MDRLLAALADPQRLRVYARIVLDDLPPAEEGAPAVRGHLGKLLAAGLVERLPDGSLSADPSVFRRVRPTRDKAPPGVPRALSGFFAQGRLTAIPVRPAVRRELLSHLTDSFFDPDRSYSEREVNDAFRTVHDDTSALRRYCVESGLLVRERDGSGYRRVNGLAETTGTG</sequence>
<protein>
    <submittedName>
        <fullName evidence="2">DUF2087 domain-containing protein</fullName>
    </submittedName>
</protein>
<evidence type="ECO:0000313" key="3">
    <source>
        <dbReference type="Proteomes" id="UP000744032"/>
    </source>
</evidence>
<dbReference type="InterPro" id="IPR036390">
    <property type="entry name" value="WH_DNA-bd_sf"/>
</dbReference>
<evidence type="ECO:0000259" key="1">
    <source>
        <dbReference type="Pfam" id="PF09860"/>
    </source>
</evidence>
<dbReference type="CDD" id="cd00090">
    <property type="entry name" value="HTH_ARSR"/>
    <property type="match status" value="1"/>
</dbReference>
<organism evidence="2 3">
    <name type="scientific">Streptomyces galbus</name>
    <dbReference type="NCBI Taxonomy" id="33898"/>
    <lineage>
        <taxon>Bacteria</taxon>
        <taxon>Bacillati</taxon>
        <taxon>Actinomycetota</taxon>
        <taxon>Actinomycetes</taxon>
        <taxon>Kitasatosporales</taxon>
        <taxon>Streptomycetaceae</taxon>
        <taxon>Streptomyces</taxon>
    </lineage>
</organism>
<dbReference type="RefSeq" id="WP_168373160.1">
    <property type="nucleotide sequence ID" value="NZ_JAAXMD010000063.1"/>
</dbReference>
<dbReference type="EMBL" id="JAAXMD010000063">
    <property type="protein sequence ID" value="NKQ24696.1"/>
    <property type="molecule type" value="Genomic_DNA"/>
</dbReference>
<keyword evidence="3" id="KW-1185">Reference proteome</keyword>
<dbReference type="InterPro" id="IPR011991">
    <property type="entry name" value="ArsR-like_HTH"/>
</dbReference>
<feature type="domain" description="DUF2087" evidence="1">
    <location>
        <begin position="89"/>
        <end position="158"/>
    </location>
</feature>
<comment type="caution">
    <text evidence="2">The sequence shown here is derived from an EMBL/GenBank/DDBJ whole genome shotgun (WGS) entry which is preliminary data.</text>
</comment>
<dbReference type="InterPro" id="IPR018656">
    <property type="entry name" value="DUF2087"/>
</dbReference>
<proteinExistence type="predicted"/>
<accession>A0ABX1IJW4</accession>
<dbReference type="Proteomes" id="UP000744032">
    <property type="component" value="Unassembled WGS sequence"/>
</dbReference>
<reference evidence="2 3" key="1">
    <citation type="submission" date="2020-04" db="EMBL/GenBank/DDBJ databases">
        <title>Genome sequence of Streptomyces galbus strain I339.</title>
        <authorList>
            <person name="Silva E.A.N."/>
            <person name="Merces M."/>
            <person name="Castelo Branco A.P.O.T."/>
            <person name="Vasconcelos P.C."/>
            <person name="Costa N.P."/>
            <person name="Marinho G.C.S."/>
            <person name="Oliveira C.J.B."/>
            <person name="Araujo D."/>
            <person name="Rodrigues Junior V.S."/>
            <person name="Almeida R."/>
            <person name="Silva Filho U.R."/>
            <person name="Andrade A.S.A."/>
            <person name="Cibulski S.P."/>
        </authorList>
    </citation>
    <scope>NUCLEOTIDE SEQUENCE [LARGE SCALE GENOMIC DNA]</scope>
    <source>
        <strain evidence="2 3">I339</strain>
    </source>
</reference>
<dbReference type="SUPFAM" id="SSF46785">
    <property type="entry name" value="Winged helix' DNA-binding domain"/>
    <property type="match status" value="1"/>
</dbReference>
<gene>
    <name evidence="2" type="ORF">HF200_09600</name>
</gene>
<dbReference type="Pfam" id="PF09860">
    <property type="entry name" value="DUF2087"/>
    <property type="match status" value="1"/>
</dbReference>